<proteinExistence type="predicted"/>
<dbReference type="RefSeq" id="WP_161344664.1">
    <property type="nucleotide sequence ID" value="NZ_BMGW01000003.1"/>
</dbReference>
<evidence type="ECO:0000313" key="3">
    <source>
        <dbReference type="Proteomes" id="UP000477083"/>
    </source>
</evidence>
<evidence type="ECO:0000256" key="1">
    <source>
        <dbReference type="SAM" id="MobiDB-lite"/>
    </source>
</evidence>
<reference evidence="2 3" key="1">
    <citation type="submission" date="2020-01" db="EMBL/GenBank/DDBJ databases">
        <title>Frigidibacter albus SP32T (=CGMCC 1.13995T).</title>
        <authorList>
            <person name="Liao X."/>
        </authorList>
    </citation>
    <scope>NUCLEOTIDE SEQUENCE [LARGE SCALE GENOMIC DNA]</scope>
    <source>
        <strain evidence="2 3">SP32</strain>
    </source>
</reference>
<organism evidence="2 3">
    <name type="scientific">Frigidibacter albus</name>
    <dbReference type="NCBI Taxonomy" id="1465486"/>
    <lineage>
        <taxon>Bacteria</taxon>
        <taxon>Pseudomonadati</taxon>
        <taxon>Pseudomonadota</taxon>
        <taxon>Alphaproteobacteria</taxon>
        <taxon>Rhodobacterales</taxon>
        <taxon>Paracoccaceae</taxon>
        <taxon>Frigidibacter</taxon>
    </lineage>
</organism>
<accession>A0A6L8VGB5</accession>
<comment type="caution">
    <text evidence="2">The sequence shown here is derived from an EMBL/GenBank/DDBJ whole genome shotgun (WGS) entry which is preliminary data.</text>
</comment>
<feature type="region of interest" description="Disordered" evidence="1">
    <location>
        <begin position="25"/>
        <end position="53"/>
    </location>
</feature>
<evidence type="ECO:0000313" key="2">
    <source>
        <dbReference type="EMBL" id="MZQ88761.1"/>
    </source>
</evidence>
<protein>
    <submittedName>
        <fullName evidence="2">Uncharacterized protein</fullName>
    </submittedName>
</protein>
<dbReference type="EMBL" id="WWNR01000003">
    <property type="protein sequence ID" value="MZQ88761.1"/>
    <property type="molecule type" value="Genomic_DNA"/>
</dbReference>
<sequence>MPPRSWTPVRRTVIIRASAAPTVPPGDAIGPLDFPASPASMSSRGSSGDWFGTRTADLPSGAPAVATRRAPAEGLVDLPAVMNGDLAPLLARATEPAPREVTAAVVCPGAAGCAVRPAPAPPAADARDITAALFPGSQLRPWTPTPVPPASPQARDITWRLFPSGEARW</sequence>
<keyword evidence="3" id="KW-1185">Reference proteome</keyword>
<gene>
    <name evidence="2" type="ORF">GS660_06585</name>
</gene>
<name>A0A6L8VGB5_9RHOB</name>
<dbReference type="AlphaFoldDB" id="A0A6L8VGB5"/>
<feature type="compositionally biased region" description="Low complexity" evidence="1">
    <location>
        <begin position="35"/>
        <end position="48"/>
    </location>
</feature>
<dbReference type="Proteomes" id="UP000477083">
    <property type="component" value="Unassembled WGS sequence"/>
</dbReference>